<sequence>MRASETLFAAAADSRRESARMTEYALRLQGAWSEVQDTDFAGAGPVAALRRLEELSRWFGAPATALDHTADLLEAFATAQRRLEKVREALVALADFAQDAGLFRGELDGLLAAIDGLGVAMDFACARGLEAVCTPEYVPAAVPFADRGDFSVDAIHELELLSAPPAVARLAADNPDVRVLETPGGGVVAAVGDIESAEAITTFVAGVHSSDPGSWQGQVDSTRTVARAMGPGTAGVVWLGYRAPDSVARGIQKEPARAGGRDLARFQRGLAERYPTAQLTVVGHSYGTVVASRAAQEGLRADDLVLLGSPGTGARHVSEFHLQAREGVEPRVFAATAQGDPITLTTGPAAGVHGRDPASPMFGARPWPSNNLGDHGSYFRDERFLDGFAQVRRGSPGAGSD</sequence>
<dbReference type="Pfam" id="PF06259">
    <property type="entry name" value="Abhydrolase_8"/>
    <property type="match status" value="1"/>
</dbReference>
<dbReference type="Gene3D" id="3.40.50.1820">
    <property type="entry name" value="alpha/beta hydrolase"/>
    <property type="match status" value="1"/>
</dbReference>
<evidence type="ECO:0000256" key="1">
    <source>
        <dbReference type="SAM" id="MobiDB-lite"/>
    </source>
</evidence>
<dbReference type="RefSeq" id="WP_022863015.1">
    <property type="nucleotide sequence ID" value="NZ_ATVG01000005.1"/>
</dbReference>
<name>A0ABY7U9I2_9CORY</name>
<evidence type="ECO:0000313" key="4">
    <source>
        <dbReference type="Proteomes" id="UP001220064"/>
    </source>
</evidence>
<dbReference type="InterPro" id="IPR029058">
    <property type="entry name" value="AB_hydrolase_fold"/>
</dbReference>
<dbReference type="Proteomes" id="UP001220064">
    <property type="component" value="Chromosome"/>
</dbReference>
<proteinExistence type="predicted"/>
<protein>
    <submittedName>
        <fullName evidence="3">Alpha/beta hydrolase family protein</fullName>
    </submittedName>
</protein>
<keyword evidence="4" id="KW-1185">Reference proteome</keyword>
<gene>
    <name evidence="3" type="ORF">CMASS_09445</name>
</gene>
<feature type="domain" description="DUF1023" evidence="2">
    <location>
        <begin position="187"/>
        <end position="344"/>
    </location>
</feature>
<organism evidence="3 4">
    <name type="scientific">Corynebacterium massiliense DSM 45435</name>
    <dbReference type="NCBI Taxonomy" id="1121364"/>
    <lineage>
        <taxon>Bacteria</taxon>
        <taxon>Bacillati</taxon>
        <taxon>Actinomycetota</taxon>
        <taxon>Actinomycetes</taxon>
        <taxon>Mycobacteriales</taxon>
        <taxon>Corynebacteriaceae</taxon>
        <taxon>Corynebacterium</taxon>
    </lineage>
</organism>
<dbReference type="GO" id="GO:0016787">
    <property type="term" value="F:hydrolase activity"/>
    <property type="evidence" value="ECO:0007669"/>
    <property type="project" value="UniProtKB-KW"/>
</dbReference>
<reference evidence="3 4" key="1">
    <citation type="submission" date="2020-10" db="EMBL/GenBank/DDBJ databases">
        <title>Complete genome sequence of Corynebacterium massiliense DSM 45435, type strain of Corynebacterium massiliense.</title>
        <authorList>
            <person name="Busche T."/>
            <person name="Kalinowski J."/>
            <person name="Ruckert C."/>
        </authorList>
    </citation>
    <scope>NUCLEOTIDE SEQUENCE [LARGE SCALE GENOMIC DNA]</scope>
    <source>
        <strain evidence="3 4">DSM 45435</strain>
    </source>
</reference>
<evidence type="ECO:0000259" key="2">
    <source>
        <dbReference type="Pfam" id="PF06259"/>
    </source>
</evidence>
<dbReference type="EMBL" id="CP063189">
    <property type="protein sequence ID" value="WCZ33301.1"/>
    <property type="molecule type" value="Genomic_DNA"/>
</dbReference>
<evidence type="ECO:0000313" key="3">
    <source>
        <dbReference type="EMBL" id="WCZ33301.1"/>
    </source>
</evidence>
<accession>A0ABY7U9I2</accession>
<keyword evidence="3" id="KW-0378">Hydrolase</keyword>
<dbReference type="SUPFAM" id="SSF53474">
    <property type="entry name" value="alpha/beta-Hydrolases"/>
    <property type="match status" value="1"/>
</dbReference>
<feature type="region of interest" description="Disordered" evidence="1">
    <location>
        <begin position="347"/>
        <end position="367"/>
    </location>
</feature>
<dbReference type="InterPro" id="IPR010427">
    <property type="entry name" value="DUF1023"/>
</dbReference>